<dbReference type="RefSeq" id="XP_060288828.1">
    <property type="nucleotide sequence ID" value="XM_060429470.1"/>
</dbReference>
<evidence type="ECO:0000313" key="4">
    <source>
        <dbReference type="Proteomes" id="UP001244011"/>
    </source>
</evidence>
<feature type="region of interest" description="Disordered" evidence="1">
    <location>
        <begin position="15"/>
        <end position="35"/>
    </location>
</feature>
<dbReference type="Proteomes" id="UP001244011">
    <property type="component" value="Unassembled WGS sequence"/>
</dbReference>
<reference evidence="3" key="1">
    <citation type="submission" date="2023-06" db="EMBL/GenBank/DDBJ databases">
        <title>Genome-scale phylogeny and comparative genomics of the fungal order Sordariales.</title>
        <authorList>
            <consortium name="Lawrence Berkeley National Laboratory"/>
            <person name="Hensen N."/>
            <person name="Bonometti L."/>
            <person name="Westerberg I."/>
            <person name="Brannstrom I.O."/>
            <person name="Guillou S."/>
            <person name="Cros-Aarteil S."/>
            <person name="Calhoun S."/>
            <person name="Haridas S."/>
            <person name="Kuo A."/>
            <person name="Mondo S."/>
            <person name="Pangilinan J."/>
            <person name="Riley R."/>
            <person name="Labutti K."/>
            <person name="Andreopoulos B."/>
            <person name="Lipzen A."/>
            <person name="Chen C."/>
            <person name="Yanf M."/>
            <person name="Daum C."/>
            <person name="Ng V."/>
            <person name="Clum A."/>
            <person name="Steindorff A."/>
            <person name="Ohm R."/>
            <person name="Martin F."/>
            <person name="Silar P."/>
            <person name="Natvig D."/>
            <person name="Lalanne C."/>
            <person name="Gautier V."/>
            <person name="Ament-Velasquez S.L."/>
            <person name="Kruys A."/>
            <person name="Hutchinson M.I."/>
            <person name="Powell A.J."/>
            <person name="Barry K."/>
            <person name="Miller A.N."/>
            <person name="Grigoriev I.V."/>
            <person name="Debuchy R."/>
            <person name="Gladieux P."/>
            <person name="Thoren M.H."/>
            <person name="Johannesson H."/>
        </authorList>
    </citation>
    <scope>NUCLEOTIDE SEQUENCE</scope>
    <source>
        <strain evidence="3">8032-3</strain>
    </source>
</reference>
<sequence>MDNINNATARLRRTFAYPADDSSSTGEPDTMDEEEQETLIATLATQNAQRNSQFRLLLFLLPLLSAIPHLLTLLSPSSPALPSLLALTSLSSTAYLLHRLPAASTGIPALDNRGRGPAHKSSPPPNWAAAAAAAAAARSPLETYLPYLNLGLCAVLVVMGLLAGGARDGARGAAGLVWLGSLPGLVYGVVLVSKMVMASVDPERELGGLRYGYKGA</sequence>
<comment type="caution">
    <text evidence="3">The sequence shown here is derived from an EMBL/GenBank/DDBJ whole genome shotgun (WGS) entry which is preliminary data.</text>
</comment>
<evidence type="ECO:0000313" key="3">
    <source>
        <dbReference type="EMBL" id="KAK1772615.1"/>
    </source>
</evidence>
<evidence type="ECO:0000256" key="1">
    <source>
        <dbReference type="SAM" id="MobiDB-lite"/>
    </source>
</evidence>
<feature type="transmembrane region" description="Helical" evidence="2">
    <location>
        <begin position="172"/>
        <end position="192"/>
    </location>
</feature>
<keyword evidence="4" id="KW-1185">Reference proteome</keyword>
<name>A0AAJ0C9T6_9PEZI</name>
<accession>A0AAJ0C9T6</accession>
<gene>
    <name evidence="3" type="ORF">QBC33DRAFT_554065</name>
</gene>
<dbReference type="EMBL" id="MU838997">
    <property type="protein sequence ID" value="KAK1772615.1"/>
    <property type="molecule type" value="Genomic_DNA"/>
</dbReference>
<keyword evidence="2" id="KW-1133">Transmembrane helix</keyword>
<evidence type="ECO:0000256" key="2">
    <source>
        <dbReference type="SAM" id="Phobius"/>
    </source>
</evidence>
<feature type="transmembrane region" description="Helical" evidence="2">
    <location>
        <begin position="147"/>
        <end position="166"/>
    </location>
</feature>
<dbReference type="AlphaFoldDB" id="A0AAJ0C9T6"/>
<protein>
    <submittedName>
        <fullName evidence="3">Uncharacterized protein</fullName>
    </submittedName>
</protein>
<proteinExistence type="predicted"/>
<dbReference type="GeneID" id="85312657"/>
<keyword evidence="2" id="KW-0472">Membrane</keyword>
<feature type="transmembrane region" description="Helical" evidence="2">
    <location>
        <begin position="56"/>
        <end position="74"/>
    </location>
</feature>
<keyword evidence="2" id="KW-0812">Transmembrane</keyword>
<organism evidence="3 4">
    <name type="scientific">Phialemonium atrogriseum</name>
    <dbReference type="NCBI Taxonomy" id="1093897"/>
    <lineage>
        <taxon>Eukaryota</taxon>
        <taxon>Fungi</taxon>
        <taxon>Dikarya</taxon>
        <taxon>Ascomycota</taxon>
        <taxon>Pezizomycotina</taxon>
        <taxon>Sordariomycetes</taxon>
        <taxon>Sordariomycetidae</taxon>
        <taxon>Cephalothecales</taxon>
        <taxon>Cephalothecaceae</taxon>
        <taxon>Phialemonium</taxon>
    </lineage>
</organism>